<organism evidence="1 2">
    <name type="scientific">Ectobacillus funiculus</name>
    <dbReference type="NCBI Taxonomy" id="137993"/>
    <lineage>
        <taxon>Bacteria</taxon>
        <taxon>Bacillati</taxon>
        <taxon>Bacillota</taxon>
        <taxon>Bacilli</taxon>
        <taxon>Bacillales</taxon>
        <taxon>Bacillaceae</taxon>
        <taxon>Ectobacillus</taxon>
    </lineage>
</organism>
<accession>A0ABV5WHF6</accession>
<dbReference type="SUPFAM" id="SSF54909">
    <property type="entry name" value="Dimeric alpha+beta barrel"/>
    <property type="match status" value="1"/>
</dbReference>
<protein>
    <recommendedName>
        <fullName evidence="3">ABM domain-containing protein</fullName>
    </recommendedName>
</protein>
<reference evidence="1 2" key="1">
    <citation type="submission" date="2024-09" db="EMBL/GenBank/DDBJ databases">
        <authorList>
            <person name="Sun Q."/>
            <person name="Mori K."/>
        </authorList>
    </citation>
    <scope>NUCLEOTIDE SEQUENCE [LARGE SCALE GENOMIC DNA]</scope>
    <source>
        <strain evidence="1 2">JCM 11201</strain>
    </source>
</reference>
<sequence>MKKYMIVKQPVIDLARFRKKFEELQPHRKEYGLTDIDLFLSADEPNTVIIMIEYANLERAKAYWHSKVLAEAREKAGVLSHSERVWYTDGYLE</sequence>
<dbReference type="EMBL" id="JBHMAF010000094">
    <property type="protein sequence ID" value="MFB9759802.1"/>
    <property type="molecule type" value="Genomic_DNA"/>
</dbReference>
<dbReference type="InterPro" id="IPR011008">
    <property type="entry name" value="Dimeric_a/b-barrel"/>
</dbReference>
<dbReference type="Proteomes" id="UP001589609">
    <property type="component" value="Unassembled WGS sequence"/>
</dbReference>
<evidence type="ECO:0000313" key="1">
    <source>
        <dbReference type="EMBL" id="MFB9759802.1"/>
    </source>
</evidence>
<keyword evidence="2" id="KW-1185">Reference proteome</keyword>
<dbReference type="RefSeq" id="WP_379950141.1">
    <property type="nucleotide sequence ID" value="NZ_JBHMAF010000094.1"/>
</dbReference>
<proteinExistence type="predicted"/>
<evidence type="ECO:0000313" key="2">
    <source>
        <dbReference type="Proteomes" id="UP001589609"/>
    </source>
</evidence>
<gene>
    <name evidence="1" type="ORF">ACFFMS_15475</name>
</gene>
<evidence type="ECO:0008006" key="3">
    <source>
        <dbReference type="Google" id="ProtNLM"/>
    </source>
</evidence>
<comment type="caution">
    <text evidence="1">The sequence shown here is derived from an EMBL/GenBank/DDBJ whole genome shotgun (WGS) entry which is preliminary data.</text>
</comment>
<name>A0ABV5WHF6_9BACI</name>